<keyword evidence="3" id="KW-0472">Membrane</keyword>
<dbReference type="GO" id="GO:0000324">
    <property type="term" value="C:fungal-type vacuole"/>
    <property type="evidence" value="ECO:0007669"/>
    <property type="project" value="TreeGrafter"/>
</dbReference>
<comment type="similarity">
    <text evidence="1">Belongs to the peptidase A1 family.</text>
</comment>
<dbReference type="GO" id="GO:0006508">
    <property type="term" value="P:proteolysis"/>
    <property type="evidence" value="ECO:0007669"/>
    <property type="project" value="InterPro"/>
</dbReference>
<evidence type="ECO:0000256" key="1">
    <source>
        <dbReference type="ARBA" id="ARBA00007447"/>
    </source>
</evidence>
<evidence type="ECO:0000259" key="4">
    <source>
        <dbReference type="PROSITE" id="PS51767"/>
    </source>
</evidence>
<dbReference type="PANTHER" id="PTHR47966:SF51">
    <property type="entry name" value="BETA-SITE APP-CLEAVING ENZYME, ISOFORM A-RELATED"/>
    <property type="match status" value="1"/>
</dbReference>
<keyword evidence="6" id="KW-1185">Reference proteome</keyword>
<dbReference type="InterPro" id="IPR021109">
    <property type="entry name" value="Peptidase_aspartic_dom_sf"/>
</dbReference>
<evidence type="ECO:0000256" key="2">
    <source>
        <dbReference type="SAM" id="MobiDB-lite"/>
    </source>
</evidence>
<feature type="transmembrane region" description="Helical" evidence="3">
    <location>
        <begin position="426"/>
        <end position="449"/>
    </location>
</feature>
<dbReference type="InterPro" id="IPR033121">
    <property type="entry name" value="PEPTIDASE_A1"/>
</dbReference>
<name>A0A5N5CZN7_9PEZI</name>
<evidence type="ECO:0000313" key="5">
    <source>
        <dbReference type="EMBL" id="KAB2570869.1"/>
    </source>
</evidence>
<organism evidence="5 6">
    <name type="scientific">Lasiodiplodia theobromae</name>
    <dbReference type="NCBI Taxonomy" id="45133"/>
    <lineage>
        <taxon>Eukaryota</taxon>
        <taxon>Fungi</taxon>
        <taxon>Dikarya</taxon>
        <taxon>Ascomycota</taxon>
        <taxon>Pezizomycotina</taxon>
        <taxon>Dothideomycetes</taxon>
        <taxon>Dothideomycetes incertae sedis</taxon>
        <taxon>Botryosphaeriales</taxon>
        <taxon>Botryosphaeriaceae</taxon>
        <taxon>Lasiodiplodia</taxon>
    </lineage>
</organism>
<feature type="domain" description="Peptidase A1" evidence="4">
    <location>
        <begin position="28"/>
        <end position="390"/>
    </location>
</feature>
<feature type="region of interest" description="Disordered" evidence="2">
    <location>
        <begin position="457"/>
        <end position="506"/>
    </location>
</feature>
<dbReference type="PROSITE" id="PS51767">
    <property type="entry name" value="PEPTIDASE_A1"/>
    <property type="match status" value="1"/>
</dbReference>
<evidence type="ECO:0000256" key="3">
    <source>
        <dbReference type="SAM" id="Phobius"/>
    </source>
</evidence>
<dbReference type="EMBL" id="VCHE01000118">
    <property type="protein sequence ID" value="KAB2570869.1"/>
    <property type="molecule type" value="Genomic_DNA"/>
</dbReference>
<comment type="caution">
    <text evidence="5">The sequence shown here is derived from an EMBL/GenBank/DDBJ whole genome shotgun (WGS) entry which is preliminary data.</text>
</comment>
<feature type="compositionally biased region" description="Basic and acidic residues" evidence="2">
    <location>
        <begin position="531"/>
        <end position="543"/>
    </location>
</feature>
<keyword evidence="3" id="KW-1133">Transmembrane helix</keyword>
<feature type="compositionally biased region" description="Polar residues" evidence="2">
    <location>
        <begin position="546"/>
        <end position="556"/>
    </location>
</feature>
<dbReference type="Proteomes" id="UP000325902">
    <property type="component" value="Unassembled WGS sequence"/>
</dbReference>
<sequence>MPASSAAIPTPYSLSPTDKWDGIDGNWTSFQISIGTPYPQGFRVLISTRGSVPWVPLPDSCEGEYFVKDCPTLRGVKPFLNRPSSGFLLNKSHSWTTLGDFNLTLELDHGSMGTGTYGLDNVTLGHDGSGDSLTLGNTLVVGTKSNDYWMGLLGIGVSKTHLAENKDFDSLIVNLKRQGSIPSLSYGYTAGAIYKGKGVPGSLVLGGYDQSRFDFPKFKFTFGTVTDNTLRVGVQDIKTNVHLESQSEISLLPSEPGETGFWANVDSTLPELWLPKSVCAKFEDAFGLIYNETYQTYIVNDTLHERLMDLNPSLTFRLGDQPVSSENNTSITLPYAAFDLWKTTVNPDIPSFRYFPLRQTQNDAQNTIGRVFLQEAYLVVDHEREQFSISQAKFPSPMPRADIRTIDPTEMPRPSADHGLSAGVKAGIAIAAVLAFLLIAAAILFCCWWKPRRQEKGRSRGASIATSTAPTYQEKYDQQPPGYTALAEDSRNNNGNHNRNKSGETWVEMPAEQVERRPELEGTQGLSYELADNHEPGPVHEMEANTGENSATNEQATDGGGKVSSEKSGHKKRGRRASIVPF</sequence>
<dbReference type="OrthoDB" id="4074350at2759"/>
<dbReference type="InterPro" id="IPR001461">
    <property type="entry name" value="Aspartic_peptidase_A1"/>
</dbReference>
<dbReference type="AlphaFoldDB" id="A0A5N5CZN7"/>
<dbReference type="PANTHER" id="PTHR47966">
    <property type="entry name" value="BETA-SITE APP-CLEAVING ENZYME, ISOFORM A-RELATED"/>
    <property type="match status" value="1"/>
</dbReference>
<dbReference type="SUPFAM" id="SSF50630">
    <property type="entry name" value="Acid proteases"/>
    <property type="match status" value="1"/>
</dbReference>
<feature type="region of interest" description="Disordered" evidence="2">
    <location>
        <begin position="529"/>
        <end position="582"/>
    </location>
</feature>
<gene>
    <name evidence="5" type="ORF">DBV05_g10448</name>
</gene>
<reference evidence="5 6" key="1">
    <citation type="journal article" date="2019" name="Sci. Rep.">
        <title>A multi-omics analysis of the grapevine pathogen Lasiodiplodia theobromae reveals that temperature affects the expression of virulence- and pathogenicity-related genes.</title>
        <authorList>
            <person name="Felix C."/>
            <person name="Meneses R."/>
            <person name="Goncalves M.F.M."/>
            <person name="Tilleman L."/>
            <person name="Duarte A.S."/>
            <person name="Jorrin-Novo J.V."/>
            <person name="Van de Peer Y."/>
            <person name="Deforce D."/>
            <person name="Van Nieuwerburgh F."/>
            <person name="Esteves A.C."/>
            <person name="Alves A."/>
        </authorList>
    </citation>
    <scope>NUCLEOTIDE SEQUENCE [LARGE SCALE GENOMIC DNA]</scope>
    <source>
        <strain evidence="5 6">LA-SOL3</strain>
    </source>
</reference>
<protein>
    <recommendedName>
        <fullName evidence="4">Peptidase A1 domain-containing protein</fullName>
    </recommendedName>
</protein>
<proteinExistence type="inferred from homology"/>
<keyword evidence="3" id="KW-0812">Transmembrane</keyword>
<evidence type="ECO:0000313" key="6">
    <source>
        <dbReference type="Proteomes" id="UP000325902"/>
    </source>
</evidence>
<dbReference type="GO" id="GO:0004190">
    <property type="term" value="F:aspartic-type endopeptidase activity"/>
    <property type="evidence" value="ECO:0007669"/>
    <property type="project" value="InterPro"/>
</dbReference>
<dbReference type="Pfam" id="PF00026">
    <property type="entry name" value="Asp"/>
    <property type="match status" value="1"/>
</dbReference>
<dbReference type="Gene3D" id="2.40.70.10">
    <property type="entry name" value="Acid Proteases"/>
    <property type="match status" value="2"/>
</dbReference>
<accession>A0A5N5CZN7</accession>